<evidence type="ECO:0000313" key="3">
    <source>
        <dbReference type="Proteomes" id="UP000565579"/>
    </source>
</evidence>
<keyword evidence="3" id="KW-1185">Reference proteome</keyword>
<dbReference type="RefSeq" id="WP_185106222.1">
    <property type="nucleotide sequence ID" value="NZ_BAAAXY010000249.1"/>
</dbReference>
<comment type="caution">
    <text evidence="2">The sequence shown here is derived from an EMBL/GenBank/DDBJ whole genome shotgun (WGS) entry which is preliminary data.</text>
</comment>
<evidence type="ECO:0000256" key="1">
    <source>
        <dbReference type="SAM" id="MobiDB-lite"/>
    </source>
</evidence>
<accession>A0A7X0NZ31</accession>
<dbReference type="AlphaFoldDB" id="A0A7X0NZ31"/>
<protein>
    <submittedName>
        <fullName evidence="2">Uncharacterized protein</fullName>
    </submittedName>
</protein>
<gene>
    <name evidence="2" type="ORF">HD593_007074</name>
</gene>
<reference evidence="2 3" key="1">
    <citation type="submission" date="2020-08" db="EMBL/GenBank/DDBJ databases">
        <title>Sequencing the genomes of 1000 actinobacteria strains.</title>
        <authorList>
            <person name="Klenk H.-P."/>
        </authorList>
    </citation>
    <scope>NUCLEOTIDE SEQUENCE [LARGE SCALE GENOMIC DNA]</scope>
    <source>
        <strain evidence="2 3">DSM 43768</strain>
    </source>
</reference>
<feature type="region of interest" description="Disordered" evidence="1">
    <location>
        <begin position="32"/>
        <end position="51"/>
    </location>
</feature>
<name>A0A7X0NZ31_9ACTN</name>
<evidence type="ECO:0000313" key="2">
    <source>
        <dbReference type="EMBL" id="MBB6552279.1"/>
    </source>
</evidence>
<dbReference type="Proteomes" id="UP000565579">
    <property type="component" value="Unassembled WGS sequence"/>
</dbReference>
<sequence length="51" mass="5794">MTRRTRVLPALAAGSGEMAFVTRGWSETFGHDLTRSPPPARHRCDLRHFRS</sequence>
<dbReference type="EMBL" id="JACHMI010000001">
    <property type="protein sequence ID" value="MBB6552279.1"/>
    <property type="molecule type" value="Genomic_DNA"/>
</dbReference>
<feature type="compositionally biased region" description="Basic and acidic residues" evidence="1">
    <location>
        <begin position="42"/>
        <end position="51"/>
    </location>
</feature>
<proteinExistence type="predicted"/>
<organism evidence="2 3">
    <name type="scientific">Nonomuraea rubra</name>
    <dbReference type="NCBI Taxonomy" id="46180"/>
    <lineage>
        <taxon>Bacteria</taxon>
        <taxon>Bacillati</taxon>
        <taxon>Actinomycetota</taxon>
        <taxon>Actinomycetes</taxon>
        <taxon>Streptosporangiales</taxon>
        <taxon>Streptosporangiaceae</taxon>
        <taxon>Nonomuraea</taxon>
    </lineage>
</organism>